<feature type="transmembrane region" description="Helical" evidence="1">
    <location>
        <begin position="98"/>
        <end position="115"/>
    </location>
</feature>
<keyword evidence="1" id="KW-1133">Transmembrane helix</keyword>
<sequence>MRSRPSRPVAVVAALLAAAWAFVLLPPQQHAWSGAYGMPRWLLALDGLPPYDAVRAWLVSVGQPDFYLVFGAAASASFVLIWFATGPAFAALGWSGRVLGWLVLAGAAATLLSYLNHADGSPLRFLWGADGIVLVAIGVWAVVVAFLAPRDAGIPVWERVLVGLTLPVLVGSTVLFTYWPHGTLIGFGLEAAAIAAWGARRDSPAVARPPADEPR</sequence>
<feature type="transmembrane region" description="Helical" evidence="1">
    <location>
        <begin position="66"/>
        <end position="86"/>
    </location>
</feature>
<evidence type="ECO:0008006" key="4">
    <source>
        <dbReference type="Google" id="ProtNLM"/>
    </source>
</evidence>
<proteinExistence type="predicted"/>
<keyword evidence="3" id="KW-1185">Reference proteome</keyword>
<keyword evidence="1" id="KW-0812">Transmembrane</keyword>
<feature type="transmembrane region" description="Helical" evidence="1">
    <location>
        <begin position="160"/>
        <end position="179"/>
    </location>
</feature>
<dbReference type="RefSeq" id="WP_155052116.1">
    <property type="nucleotide sequence ID" value="NZ_BAAAIB010000008.1"/>
</dbReference>
<gene>
    <name evidence="2" type="ORF">GJ743_11850</name>
</gene>
<dbReference type="EMBL" id="WMLB01000025">
    <property type="protein sequence ID" value="MTH69066.1"/>
    <property type="molecule type" value="Genomic_DNA"/>
</dbReference>
<dbReference type="OrthoDB" id="5006204at2"/>
<organism evidence="2 3">
    <name type="scientific">Agromyces bracchium</name>
    <dbReference type="NCBI Taxonomy" id="88376"/>
    <lineage>
        <taxon>Bacteria</taxon>
        <taxon>Bacillati</taxon>
        <taxon>Actinomycetota</taxon>
        <taxon>Actinomycetes</taxon>
        <taxon>Micrococcales</taxon>
        <taxon>Microbacteriaceae</taxon>
        <taxon>Agromyces</taxon>
    </lineage>
</organism>
<dbReference type="Proteomes" id="UP000433071">
    <property type="component" value="Unassembled WGS sequence"/>
</dbReference>
<dbReference type="AlphaFoldDB" id="A0A6I3MCG3"/>
<feature type="transmembrane region" description="Helical" evidence="1">
    <location>
        <begin position="127"/>
        <end position="148"/>
    </location>
</feature>
<protein>
    <recommendedName>
        <fullName evidence="4">DUF998 domain-containing protein</fullName>
    </recommendedName>
</protein>
<reference evidence="2 3" key="1">
    <citation type="submission" date="2019-11" db="EMBL/GenBank/DDBJ databases">
        <title>Agromyces kandeliae sp. nov., isolated from mangrove soil.</title>
        <authorList>
            <person name="Wang R."/>
        </authorList>
    </citation>
    <scope>NUCLEOTIDE SEQUENCE [LARGE SCALE GENOMIC DNA]</scope>
    <source>
        <strain evidence="2 3">JCM 11433</strain>
    </source>
</reference>
<evidence type="ECO:0000256" key="1">
    <source>
        <dbReference type="SAM" id="Phobius"/>
    </source>
</evidence>
<evidence type="ECO:0000313" key="3">
    <source>
        <dbReference type="Proteomes" id="UP000433071"/>
    </source>
</evidence>
<keyword evidence="1" id="KW-0472">Membrane</keyword>
<comment type="caution">
    <text evidence="2">The sequence shown here is derived from an EMBL/GenBank/DDBJ whole genome shotgun (WGS) entry which is preliminary data.</text>
</comment>
<accession>A0A6I3MCG3</accession>
<evidence type="ECO:0000313" key="2">
    <source>
        <dbReference type="EMBL" id="MTH69066.1"/>
    </source>
</evidence>
<name>A0A6I3MCG3_9MICO</name>